<feature type="domain" description="Clr5" evidence="1">
    <location>
        <begin position="17"/>
        <end position="67"/>
    </location>
</feature>
<dbReference type="Pfam" id="PF14420">
    <property type="entry name" value="Clr5"/>
    <property type="match status" value="1"/>
</dbReference>
<reference evidence="2" key="1">
    <citation type="submission" date="2023-06" db="EMBL/GenBank/DDBJ databases">
        <title>Genome-scale phylogeny and comparative genomics of the fungal order Sordariales.</title>
        <authorList>
            <consortium name="Lawrence Berkeley National Laboratory"/>
            <person name="Hensen N."/>
            <person name="Bonometti L."/>
            <person name="Westerberg I."/>
            <person name="Brannstrom I.O."/>
            <person name="Guillou S."/>
            <person name="Cros-Aarteil S."/>
            <person name="Calhoun S."/>
            <person name="Haridas S."/>
            <person name="Kuo A."/>
            <person name="Mondo S."/>
            <person name="Pangilinan J."/>
            <person name="Riley R."/>
            <person name="LaButti K."/>
            <person name="Andreopoulos B."/>
            <person name="Lipzen A."/>
            <person name="Chen C."/>
            <person name="Yanf M."/>
            <person name="Daum C."/>
            <person name="Ng V."/>
            <person name="Clum A."/>
            <person name="Steindorff A."/>
            <person name="Ohm R."/>
            <person name="Martin F."/>
            <person name="Silar P."/>
            <person name="Natvig D."/>
            <person name="Lalanne C."/>
            <person name="Gautier V."/>
            <person name="Ament-velasquez S.L."/>
            <person name="Kruys A."/>
            <person name="Hutchinson M.I."/>
            <person name="Powell A.J."/>
            <person name="Barry K."/>
            <person name="Miller A.N."/>
            <person name="Grigoriev I.V."/>
            <person name="Debuchy R."/>
            <person name="Gladieux P."/>
            <person name="Thoren M.H."/>
            <person name="Johannesson H."/>
        </authorList>
    </citation>
    <scope>NUCLEOTIDE SEQUENCE</scope>
    <source>
        <strain evidence="2">SMH3391-2</strain>
    </source>
</reference>
<dbReference type="AlphaFoldDB" id="A0AA40C5C8"/>
<gene>
    <name evidence="2" type="ORF">B0T17DRAFT_255784</name>
</gene>
<dbReference type="Proteomes" id="UP001174934">
    <property type="component" value="Unassembled WGS sequence"/>
</dbReference>
<evidence type="ECO:0000313" key="3">
    <source>
        <dbReference type="Proteomes" id="UP001174934"/>
    </source>
</evidence>
<organism evidence="2 3">
    <name type="scientific">Bombardia bombarda</name>
    <dbReference type="NCBI Taxonomy" id="252184"/>
    <lineage>
        <taxon>Eukaryota</taxon>
        <taxon>Fungi</taxon>
        <taxon>Dikarya</taxon>
        <taxon>Ascomycota</taxon>
        <taxon>Pezizomycotina</taxon>
        <taxon>Sordariomycetes</taxon>
        <taxon>Sordariomycetidae</taxon>
        <taxon>Sordariales</taxon>
        <taxon>Lasiosphaeriaceae</taxon>
        <taxon>Bombardia</taxon>
    </lineage>
</organism>
<dbReference type="EMBL" id="JAULSR010000003">
    <property type="protein sequence ID" value="KAK0624893.1"/>
    <property type="molecule type" value="Genomic_DNA"/>
</dbReference>
<proteinExistence type="predicted"/>
<dbReference type="PANTHER" id="PTHR38788">
    <property type="entry name" value="CLR5 DOMAIN-CONTAINING PROTEIN"/>
    <property type="match status" value="1"/>
</dbReference>
<comment type="caution">
    <text evidence="2">The sequence shown here is derived from an EMBL/GenBank/DDBJ whole genome shotgun (WGS) entry which is preliminary data.</text>
</comment>
<sequence>MDTSLGSCVSVPKSQVHWESQKHTIKGLYLDENLPLPDVMAVMEKLYQFRASRKMYKHQFLKWQWKKYKSKALTSGDQRINPAQHPANRKTCMRSDKRRRFALANVVQSGSTTVSSAKGELRINRGLMDDELTMYKRQTIWNIEILSGEVVTQENLSEKILYGISADILGAINGALCLLYSGKLDTGRLKLGQAFRMMGKALKSTYDFLIFCVSIPAAIIFESADHGYRLQLFRIYLDYVIQLAHEILPGHPITSTVVGLRCMFLKAPGEIPDLIETLLNIVSDSFESKTEFSQETFRVYCQVINEITAFGMSLKKDQARRFIAWGDDLCQDLLEIPADWDEADMDLVYRLIIIQTSINDYATNFLPLALALLAVIRRREGGGKQLPGGIPSKSELHQYVCISVADYFNYILDPEQELFFSEAALLGPIGPYWFLMCGCLESRLRDLGRNYEANSWHRLKLQVESGEIDVSTVTLPNGDVRTFSCGYELPQGSMGAQRIILYREKELNQWLRYVNKLREEEQEEATILEGIQELEIEG</sequence>
<dbReference type="InterPro" id="IPR025676">
    <property type="entry name" value="Clr5_dom"/>
</dbReference>
<accession>A0AA40C5C8</accession>
<protein>
    <recommendedName>
        <fullName evidence="1">Clr5 domain-containing protein</fullName>
    </recommendedName>
</protein>
<evidence type="ECO:0000313" key="2">
    <source>
        <dbReference type="EMBL" id="KAK0624893.1"/>
    </source>
</evidence>
<name>A0AA40C5C8_9PEZI</name>
<dbReference type="PANTHER" id="PTHR38788:SF3">
    <property type="entry name" value="CLR5 DOMAIN-CONTAINING PROTEIN"/>
    <property type="match status" value="1"/>
</dbReference>
<keyword evidence="3" id="KW-1185">Reference proteome</keyword>
<evidence type="ECO:0000259" key="1">
    <source>
        <dbReference type="Pfam" id="PF14420"/>
    </source>
</evidence>